<evidence type="ECO:0000259" key="1">
    <source>
        <dbReference type="Pfam" id="PF24626"/>
    </source>
</evidence>
<dbReference type="Pfam" id="PF24626">
    <property type="entry name" value="SH3_Tf2-1"/>
    <property type="match status" value="1"/>
</dbReference>
<protein>
    <recommendedName>
        <fullName evidence="1">Tf2-1-like SH3-like domain-containing protein</fullName>
    </recommendedName>
</protein>
<reference evidence="2 3" key="1">
    <citation type="journal article" date="2015" name="Sci. Rep.">
        <title>The power of single molecule real-time sequencing technology in the de novo assembly of a eukaryotic genome.</title>
        <authorList>
            <person name="Sakai H."/>
            <person name="Naito K."/>
            <person name="Ogiso-Tanaka E."/>
            <person name="Takahashi Y."/>
            <person name="Iseki K."/>
            <person name="Muto C."/>
            <person name="Satou K."/>
            <person name="Teruya K."/>
            <person name="Shiroma A."/>
            <person name="Shimoji M."/>
            <person name="Hirano T."/>
            <person name="Itoh T."/>
            <person name="Kaga A."/>
            <person name="Tomooka N."/>
        </authorList>
    </citation>
    <scope>NUCLEOTIDE SEQUENCE [LARGE SCALE GENOMIC DNA]</scope>
    <source>
        <strain evidence="3">cv. Shumari</strain>
    </source>
</reference>
<name>A0A0S3R5I5_PHAAN</name>
<dbReference type="OrthoDB" id="1633836at2759"/>
<evidence type="ECO:0000313" key="2">
    <source>
        <dbReference type="EMBL" id="BAT75915.1"/>
    </source>
</evidence>
<organism evidence="2 3">
    <name type="scientific">Vigna angularis var. angularis</name>
    <dbReference type="NCBI Taxonomy" id="157739"/>
    <lineage>
        <taxon>Eukaryota</taxon>
        <taxon>Viridiplantae</taxon>
        <taxon>Streptophyta</taxon>
        <taxon>Embryophyta</taxon>
        <taxon>Tracheophyta</taxon>
        <taxon>Spermatophyta</taxon>
        <taxon>Magnoliopsida</taxon>
        <taxon>eudicotyledons</taxon>
        <taxon>Gunneridae</taxon>
        <taxon>Pentapetalae</taxon>
        <taxon>rosids</taxon>
        <taxon>fabids</taxon>
        <taxon>Fabales</taxon>
        <taxon>Fabaceae</taxon>
        <taxon>Papilionoideae</taxon>
        <taxon>50 kb inversion clade</taxon>
        <taxon>NPAAA clade</taxon>
        <taxon>indigoferoid/millettioid clade</taxon>
        <taxon>Phaseoleae</taxon>
        <taxon>Vigna</taxon>
    </lineage>
</organism>
<accession>A0A0S3R5I5</accession>
<proteinExistence type="predicted"/>
<dbReference type="Proteomes" id="UP000291084">
    <property type="component" value="Chromosome 1"/>
</dbReference>
<dbReference type="EMBL" id="AP015034">
    <property type="protein sequence ID" value="BAT75915.1"/>
    <property type="molecule type" value="Genomic_DNA"/>
</dbReference>
<gene>
    <name evidence="2" type="primary">Vigan.01G385200</name>
    <name evidence="2" type="ORF">VIGAN_01385200</name>
</gene>
<feature type="non-terminal residue" evidence="2">
    <location>
        <position position="1"/>
    </location>
</feature>
<feature type="domain" description="Tf2-1-like SH3-like" evidence="1">
    <location>
        <begin position="1"/>
        <end position="26"/>
    </location>
</feature>
<dbReference type="PANTHER" id="PTHR46148">
    <property type="entry name" value="CHROMO DOMAIN-CONTAINING PROTEIN"/>
    <property type="match status" value="1"/>
</dbReference>
<keyword evidence="3" id="KW-1185">Reference proteome</keyword>
<evidence type="ECO:0000313" key="3">
    <source>
        <dbReference type="Proteomes" id="UP000291084"/>
    </source>
</evidence>
<sequence length="97" mass="11456">AYEIALPPQLANLHNVFHVSQLRKYVSSPDHVLEVDDVQVREDLSLDAKPVRILDVQAKQLRGKDIRTVKVLWNEKTQEMTWELEEEMKNFYPHLFD</sequence>
<dbReference type="AlphaFoldDB" id="A0A0S3R5I5"/>
<dbReference type="InterPro" id="IPR056924">
    <property type="entry name" value="SH3_Tf2-1"/>
</dbReference>
<dbReference type="PANTHER" id="PTHR46148:SF60">
    <property type="entry name" value="CHROMO DOMAIN-CONTAINING PROTEIN"/>
    <property type="match status" value="1"/>
</dbReference>